<name>A0A396IMY9_MEDTR</name>
<sequence length="74" mass="8566">MWLILSKSLTSDKIWYICHYLTSRFYRDVLCLTTNFKMVSEPLLKSIVPSAIKFSLSADHPSFMSMNQAQQCLS</sequence>
<gene>
    <name evidence="1" type="ORF">MtrunA17_Chr3g0077521</name>
</gene>
<dbReference type="AlphaFoldDB" id="A0A396IMY9"/>
<accession>A0A396IMY9</accession>
<organism evidence="1">
    <name type="scientific">Medicago truncatula</name>
    <name type="common">Barrel medic</name>
    <name type="synonym">Medicago tribuloides</name>
    <dbReference type="NCBI Taxonomy" id="3880"/>
    <lineage>
        <taxon>Eukaryota</taxon>
        <taxon>Viridiplantae</taxon>
        <taxon>Streptophyta</taxon>
        <taxon>Embryophyta</taxon>
        <taxon>Tracheophyta</taxon>
        <taxon>Spermatophyta</taxon>
        <taxon>Magnoliopsida</taxon>
        <taxon>eudicotyledons</taxon>
        <taxon>Gunneridae</taxon>
        <taxon>Pentapetalae</taxon>
        <taxon>rosids</taxon>
        <taxon>fabids</taxon>
        <taxon>Fabales</taxon>
        <taxon>Fabaceae</taxon>
        <taxon>Papilionoideae</taxon>
        <taxon>50 kb inversion clade</taxon>
        <taxon>NPAAA clade</taxon>
        <taxon>Hologalegina</taxon>
        <taxon>IRL clade</taxon>
        <taxon>Trifolieae</taxon>
        <taxon>Medicago</taxon>
    </lineage>
</organism>
<comment type="caution">
    <text evidence="1">The sequence shown here is derived from an EMBL/GenBank/DDBJ whole genome shotgun (WGS) entry which is preliminary data.</text>
</comment>
<dbReference type="EMBL" id="PSQE01000003">
    <property type="protein sequence ID" value="RHN65215.1"/>
    <property type="molecule type" value="Genomic_DNA"/>
</dbReference>
<proteinExistence type="predicted"/>
<dbReference type="Gramene" id="rna13034">
    <property type="protein sequence ID" value="RHN65215.1"/>
    <property type="gene ID" value="gene13034"/>
</dbReference>
<protein>
    <submittedName>
        <fullName evidence="1">Uncharacterized protein</fullName>
    </submittedName>
</protein>
<dbReference type="Proteomes" id="UP000265566">
    <property type="component" value="Chromosome 3"/>
</dbReference>
<reference evidence="1" key="1">
    <citation type="journal article" date="2018" name="Nat. Plants">
        <title>Whole-genome landscape of Medicago truncatula symbiotic genes.</title>
        <authorList>
            <person name="Pecrix Y."/>
            <person name="Gamas P."/>
            <person name="Carrere S."/>
        </authorList>
    </citation>
    <scope>NUCLEOTIDE SEQUENCE</scope>
    <source>
        <tissue evidence="1">Leaves</tissue>
    </source>
</reference>
<evidence type="ECO:0000313" key="1">
    <source>
        <dbReference type="EMBL" id="RHN65215.1"/>
    </source>
</evidence>